<evidence type="ECO:0000256" key="11">
    <source>
        <dbReference type="SAM" id="MobiDB-lite"/>
    </source>
</evidence>
<feature type="compositionally biased region" description="Acidic residues" evidence="11">
    <location>
        <begin position="120"/>
        <end position="132"/>
    </location>
</feature>
<protein>
    <recommendedName>
        <fullName evidence="10">Radial spoke head protein 9 homolog</fullName>
    </recommendedName>
</protein>
<comment type="caution">
    <text evidence="12">The sequence shown here is derived from an EMBL/GenBank/DDBJ whole genome shotgun (WGS) entry which is preliminary data.</text>
</comment>
<proteinExistence type="inferred from homology"/>
<dbReference type="PANTHER" id="PTHR22069:SF0">
    <property type="entry name" value="RADIAL SPOKE HEAD PROTEIN 9 HOMOLOG"/>
    <property type="match status" value="1"/>
</dbReference>
<evidence type="ECO:0000256" key="9">
    <source>
        <dbReference type="ARBA" id="ARBA00038319"/>
    </source>
</evidence>
<sequence>MLHNQISDDVSLLWPTGICLNLDEKMNLKLALLKIHEVEDFEEVLFWGKIKGSTRDYYIAQSLNYRGHYEFPHKRFFWCTSQNWRFSELSAINPNDKELVERFNINFTGEPEKVYVEAPPEAEEEVKEEEPADKDSLASTEEEKIPPKNFVELDRLAYVIRAIDHDCSIVPQGAFRMTPSHELTRNKAFEGLTGGMAKDMKNYLHFRNVQQSEKREQLDRDDALFTYDFLDAIEKDKPAGCWSLQVDPSGTLATLRNFLWPGYFAFHLANTQRFGGIYMGDGIKNSDLPFML</sequence>
<comment type="subcellular location">
    <subcellularLocation>
        <location evidence="8">Cell projection</location>
        <location evidence="8">Kinocilium</location>
    </subcellularLocation>
    <subcellularLocation>
        <location evidence="1">Cytoplasm</location>
        <location evidence="1">Cytoskeleton</location>
        <location evidence="1">Flagellum axoneme</location>
    </subcellularLocation>
</comment>
<keyword evidence="7" id="KW-0966">Cell projection</keyword>
<keyword evidence="6" id="KW-0206">Cytoskeleton</keyword>
<feature type="region of interest" description="Disordered" evidence="11">
    <location>
        <begin position="117"/>
        <end position="143"/>
    </location>
</feature>
<evidence type="ECO:0000256" key="2">
    <source>
        <dbReference type="ARBA" id="ARBA00022490"/>
    </source>
</evidence>
<evidence type="ECO:0000256" key="10">
    <source>
        <dbReference type="ARBA" id="ARBA00041080"/>
    </source>
</evidence>
<evidence type="ECO:0000256" key="1">
    <source>
        <dbReference type="ARBA" id="ARBA00004611"/>
    </source>
</evidence>
<evidence type="ECO:0000313" key="12">
    <source>
        <dbReference type="EMBL" id="OMJ86214.1"/>
    </source>
</evidence>
<gene>
    <name evidence="12" type="ORF">SteCoe_12354</name>
</gene>
<evidence type="ECO:0000256" key="5">
    <source>
        <dbReference type="ARBA" id="ARBA00023069"/>
    </source>
</evidence>
<evidence type="ECO:0000256" key="3">
    <source>
        <dbReference type="ARBA" id="ARBA00022794"/>
    </source>
</evidence>
<dbReference type="InterPro" id="IPR006802">
    <property type="entry name" value="Radial_spoke"/>
</dbReference>
<dbReference type="Pfam" id="PF04712">
    <property type="entry name" value="Radial_spoke"/>
    <property type="match status" value="1"/>
</dbReference>
<dbReference type="InterPro" id="IPR055316">
    <property type="entry name" value="RSP9"/>
</dbReference>
<dbReference type="GO" id="GO:0060294">
    <property type="term" value="P:cilium movement involved in cell motility"/>
    <property type="evidence" value="ECO:0007669"/>
    <property type="project" value="InterPro"/>
</dbReference>
<comment type="similarity">
    <text evidence="9">Belongs to the flagellar radial spoke RSP9 family.</text>
</comment>
<evidence type="ECO:0000256" key="7">
    <source>
        <dbReference type="ARBA" id="ARBA00023273"/>
    </source>
</evidence>
<name>A0A1R2CB25_9CILI</name>
<dbReference type="EMBL" id="MPUH01000213">
    <property type="protein sequence ID" value="OMJ86214.1"/>
    <property type="molecule type" value="Genomic_DNA"/>
</dbReference>
<feature type="compositionally biased region" description="Basic and acidic residues" evidence="11">
    <location>
        <begin position="133"/>
        <end position="143"/>
    </location>
</feature>
<evidence type="ECO:0000256" key="8">
    <source>
        <dbReference type="ARBA" id="ARBA00037822"/>
    </source>
</evidence>
<reference evidence="12 13" key="1">
    <citation type="submission" date="2016-11" db="EMBL/GenBank/DDBJ databases">
        <title>The macronuclear genome of Stentor coeruleus: a giant cell with tiny introns.</title>
        <authorList>
            <person name="Slabodnick M."/>
            <person name="Ruby J.G."/>
            <person name="Reiff S.B."/>
            <person name="Swart E.C."/>
            <person name="Gosai S."/>
            <person name="Prabakaran S."/>
            <person name="Witkowska E."/>
            <person name="Larue G.E."/>
            <person name="Fisher S."/>
            <person name="Freeman R.M."/>
            <person name="Gunawardena J."/>
            <person name="Chu W."/>
            <person name="Stover N.A."/>
            <person name="Gregory B.D."/>
            <person name="Nowacki M."/>
            <person name="Derisi J."/>
            <person name="Roy S.W."/>
            <person name="Marshall W.F."/>
            <person name="Sood P."/>
        </authorList>
    </citation>
    <scope>NUCLEOTIDE SEQUENCE [LARGE SCALE GENOMIC DNA]</scope>
    <source>
        <strain evidence="12">WM001</strain>
    </source>
</reference>
<keyword evidence="5" id="KW-0969">Cilium</keyword>
<keyword evidence="13" id="KW-1185">Reference proteome</keyword>
<dbReference type="GO" id="GO:0044458">
    <property type="term" value="P:motile cilium assembly"/>
    <property type="evidence" value="ECO:0007669"/>
    <property type="project" value="TreeGrafter"/>
</dbReference>
<dbReference type="Proteomes" id="UP000187209">
    <property type="component" value="Unassembled WGS sequence"/>
</dbReference>
<keyword evidence="2" id="KW-0963">Cytoplasm</keyword>
<dbReference type="GO" id="GO:0001534">
    <property type="term" value="C:radial spoke"/>
    <property type="evidence" value="ECO:0007669"/>
    <property type="project" value="InterPro"/>
</dbReference>
<evidence type="ECO:0000256" key="4">
    <source>
        <dbReference type="ARBA" id="ARBA00022846"/>
    </source>
</evidence>
<dbReference type="OrthoDB" id="10258956at2759"/>
<dbReference type="GO" id="GO:0035082">
    <property type="term" value="P:axoneme assembly"/>
    <property type="evidence" value="ECO:0007669"/>
    <property type="project" value="InterPro"/>
</dbReference>
<accession>A0A1R2CB25</accession>
<dbReference type="AlphaFoldDB" id="A0A1R2CB25"/>
<evidence type="ECO:0000256" key="6">
    <source>
        <dbReference type="ARBA" id="ARBA00023212"/>
    </source>
</evidence>
<keyword evidence="4" id="KW-0282">Flagellum</keyword>
<keyword evidence="3" id="KW-0970">Cilium biogenesis/degradation</keyword>
<dbReference type="PANTHER" id="PTHR22069">
    <property type="entry name" value="MITOCHONDRIAL RIBOSOMAL PROTEIN S18"/>
    <property type="match status" value="1"/>
</dbReference>
<organism evidence="12 13">
    <name type="scientific">Stentor coeruleus</name>
    <dbReference type="NCBI Taxonomy" id="5963"/>
    <lineage>
        <taxon>Eukaryota</taxon>
        <taxon>Sar</taxon>
        <taxon>Alveolata</taxon>
        <taxon>Ciliophora</taxon>
        <taxon>Postciliodesmatophora</taxon>
        <taxon>Heterotrichea</taxon>
        <taxon>Heterotrichida</taxon>
        <taxon>Stentoridae</taxon>
        <taxon>Stentor</taxon>
    </lineage>
</organism>
<evidence type="ECO:0000313" key="13">
    <source>
        <dbReference type="Proteomes" id="UP000187209"/>
    </source>
</evidence>